<dbReference type="Pfam" id="PF01467">
    <property type="entry name" value="CTP_transf_like"/>
    <property type="match status" value="1"/>
</dbReference>
<keyword evidence="5" id="KW-1185">Reference proteome</keyword>
<dbReference type="SUPFAM" id="SSF53474">
    <property type="entry name" value="alpha/beta-Hydrolases"/>
    <property type="match status" value="1"/>
</dbReference>
<dbReference type="InterPro" id="IPR045049">
    <property type="entry name" value="Pcy1-like"/>
</dbReference>
<dbReference type="GO" id="GO:0004105">
    <property type="term" value="F:choline-phosphate cytidylyltransferase activity"/>
    <property type="evidence" value="ECO:0007669"/>
    <property type="project" value="UniProtKB-EC"/>
</dbReference>
<dbReference type="Gene3D" id="3.40.50.620">
    <property type="entry name" value="HUPs"/>
    <property type="match status" value="1"/>
</dbReference>
<feature type="region of interest" description="Disordered" evidence="2">
    <location>
        <begin position="404"/>
        <end position="425"/>
    </location>
</feature>
<accession>A0AAJ0CF10</accession>
<feature type="domain" description="Cytidyltransferase-like" evidence="3">
    <location>
        <begin position="456"/>
        <end position="580"/>
    </location>
</feature>
<name>A0AAJ0CF10_9HYPO</name>
<evidence type="ECO:0000256" key="1">
    <source>
        <dbReference type="ARBA" id="ARBA00026101"/>
    </source>
</evidence>
<dbReference type="NCBIfam" id="TIGR00125">
    <property type="entry name" value="cyt_tran_rel"/>
    <property type="match status" value="1"/>
</dbReference>
<dbReference type="InterPro" id="IPR029058">
    <property type="entry name" value="AB_hydrolase_fold"/>
</dbReference>
<dbReference type="AlphaFoldDB" id="A0AAJ0CF10"/>
<dbReference type="PANTHER" id="PTHR10739">
    <property type="entry name" value="CYTIDYLYLTRANSFERASE"/>
    <property type="match status" value="1"/>
</dbReference>
<dbReference type="PANTHER" id="PTHR10739:SF13">
    <property type="entry name" value="CHOLINE-PHOSPHATE CYTIDYLYLTRANSFERASE"/>
    <property type="match status" value="1"/>
</dbReference>
<dbReference type="Proteomes" id="UP001251528">
    <property type="component" value="Unassembled WGS sequence"/>
</dbReference>
<dbReference type="Gene3D" id="3.40.50.1820">
    <property type="entry name" value="alpha/beta hydrolase"/>
    <property type="match status" value="1"/>
</dbReference>
<evidence type="ECO:0000256" key="2">
    <source>
        <dbReference type="SAM" id="MobiDB-lite"/>
    </source>
</evidence>
<sequence length="594" mass="65713">MASPVLSQRTYRLSEIPGGTTIEEIRQIFPLHLRDTIQFQSLANALDSKAPEKQVSTMTFKMEPPLLASLPYDTGSLLCALIGDVDNKLSQIWIDAHFHGFTALNDAVNENEVVDIIALTGLGGKAFASWQCYDGSMWLRDHLPTDIPNSRVSIYGYSSDVGNSDSTSTLSEMTKSFVLDLLEYRKLGPNGHATKRNPLILMGHSTGGLIIKDAWCQTAESASPRLGDIQHFIFGLVFFGTPHNGMSVANILQGITGQPSENLVRDIEPGATYIKSLKDRFSRATAGLSIISCYELRQTPQSIFRPDGTLVRSGKSAMNAPEDSACLYWANEVRLPINKNHSMIAKLAKRDGSAYRMVVSSLSQLVAASRMAVPIRYKDQASQIRNLSNSFGAITSPEALESEKYSQSEDSAIGQGHSSGHAWTSPSVKKKSIMLTAPPRLEFNQPYADLKLRVYVHGAWDMFHYGHVRFLEFAKQAFPNTHLVVGVIGDEEMRKVKSPTVMSSAERAEVVRSCRHVDEVIENCSAILIPEFVAKLQIEYFGYNEESLFAATADPYKFLKLQVKAFAIPRTQTISSADIVSRIITNRGLFKREC</sequence>
<evidence type="ECO:0000313" key="5">
    <source>
        <dbReference type="Proteomes" id="UP001251528"/>
    </source>
</evidence>
<dbReference type="SUPFAM" id="SSF52374">
    <property type="entry name" value="Nucleotidylyl transferase"/>
    <property type="match status" value="1"/>
</dbReference>
<comment type="caution">
    <text evidence="4">The sequence shown here is derived from an EMBL/GenBank/DDBJ whole genome shotgun (WGS) entry which is preliminary data.</text>
</comment>
<evidence type="ECO:0000259" key="3">
    <source>
        <dbReference type="Pfam" id="PF01467"/>
    </source>
</evidence>
<dbReference type="EC" id="2.7.7.15" evidence="1"/>
<dbReference type="InterPro" id="IPR004821">
    <property type="entry name" value="Cyt_trans-like"/>
</dbReference>
<feature type="compositionally biased region" description="Polar residues" evidence="2">
    <location>
        <begin position="416"/>
        <end position="425"/>
    </location>
</feature>
<reference evidence="4" key="1">
    <citation type="submission" date="2023-06" db="EMBL/GenBank/DDBJ databases">
        <title>Conoideocrella luteorostrata (Hypocreales: Clavicipitaceae), a potential biocontrol fungus for elongate hemlock scale in United States Christmas tree production areas.</title>
        <authorList>
            <person name="Barrett H."/>
            <person name="Lovett B."/>
            <person name="Macias A.M."/>
            <person name="Stajich J.E."/>
            <person name="Kasson M.T."/>
        </authorList>
    </citation>
    <scope>NUCLEOTIDE SEQUENCE</scope>
    <source>
        <strain evidence="4">ARSEF 14590</strain>
    </source>
</reference>
<gene>
    <name evidence="4" type="ORF">QQS21_010600</name>
</gene>
<protein>
    <recommendedName>
        <fullName evidence="1">choline-phosphate cytidylyltransferase</fullName>
        <ecNumber evidence="1">2.7.7.15</ecNumber>
    </recommendedName>
</protein>
<proteinExistence type="predicted"/>
<dbReference type="GO" id="GO:0031210">
    <property type="term" value="F:phosphatidylcholine binding"/>
    <property type="evidence" value="ECO:0007669"/>
    <property type="project" value="TreeGrafter"/>
</dbReference>
<dbReference type="InterPro" id="IPR014729">
    <property type="entry name" value="Rossmann-like_a/b/a_fold"/>
</dbReference>
<dbReference type="EMBL" id="JASWJB010000314">
    <property type="protein sequence ID" value="KAK2591715.1"/>
    <property type="molecule type" value="Genomic_DNA"/>
</dbReference>
<organism evidence="4 5">
    <name type="scientific">Conoideocrella luteorostrata</name>
    <dbReference type="NCBI Taxonomy" id="1105319"/>
    <lineage>
        <taxon>Eukaryota</taxon>
        <taxon>Fungi</taxon>
        <taxon>Dikarya</taxon>
        <taxon>Ascomycota</taxon>
        <taxon>Pezizomycotina</taxon>
        <taxon>Sordariomycetes</taxon>
        <taxon>Hypocreomycetidae</taxon>
        <taxon>Hypocreales</taxon>
        <taxon>Clavicipitaceae</taxon>
        <taxon>Conoideocrella</taxon>
    </lineage>
</organism>
<evidence type="ECO:0000313" key="4">
    <source>
        <dbReference type="EMBL" id="KAK2591715.1"/>
    </source>
</evidence>